<dbReference type="GO" id="GO:0005730">
    <property type="term" value="C:nucleolus"/>
    <property type="evidence" value="ECO:0007669"/>
    <property type="project" value="UniProtKB-SubCell"/>
</dbReference>
<dbReference type="InterPro" id="IPR019310">
    <property type="entry name" value="Efg1"/>
</dbReference>
<keyword evidence="6" id="KW-0698">rRNA processing</keyword>
<keyword evidence="7 9" id="KW-0175">Coiled coil</keyword>
<evidence type="ECO:0000256" key="6">
    <source>
        <dbReference type="ARBA" id="ARBA00022552"/>
    </source>
</evidence>
<evidence type="ECO:0000256" key="3">
    <source>
        <dbReference type="ARBA" id="ARBA00006916"/>
    </source>
</evidence>
<evidence type="ECO:0000256" key="2">
    <source>
        <dbReference type="ARBA" id="ARBA00004604"/>
    </source>
</evidence>
<dbReference type="Pfam" id="PF10153">
    <property type="entry name" value="Efg1"/>
    <property type="match status" value="1"/>
</dbReference>
<organism evidence="11 12">
    <name type="scientific">Aureobasidium pullulans</name>
    <name type="common">Black yeast</name>
    <name type="synonym">Pullularia pullulans</name>
    <dbReference type="NCBI Taxonomy" id="5580"/>
    <lineage>
        <taxon>Eukaryota</taxon>
        <taxon>Fungi</taxon>
        <taxon>Dikarya</taxon>
        <taxon>Ascomycota</taxon>
        <taxon>Pezizomycotina</taxon>
        <taxon>Dothideomycetes</taxon>
        <taxon>Dothideomycetidae</taxon>
        <taxon>Dothideales</taxon>
        <taxon>Saccotheciaceae</taxon>
        <taxon>Aureobasidium</taxon>
    </lineage>
</organism>
<comment type="caution">
    <text evidence="11">The sequence shown here is derived from an EMBL/GenBank/DDBJ whole genome shotgun (WGS) entry which is preliminary data.</text>
</comment>
<evidence type="ECO:0000256" key="8">
    <source>
        <dbReference type="ARBA" id="ARBA00023242"/>
    </source>
</evidence>
<dbReference type="PANTHER" id="PTHR33911">
    <property type="entry name" value="RRNA-PROCESSING PROTEIN EFG1"/>
    <property type="match status" value="1"/>
</dbReference>
<feature type="coiled-coil region" evidence="9">
    <location>
        <begin position="129"/>
        <end position="194"/>
    </location>
</feature>
<feature type="region of interest" description="Disordered" evidence="10">
    <location>
        <begin position="1"/>
        <end position="29"/>
    </location>
</feature>
<comment type="similarity">
    <text evidence="3">Belongs to the EFG1 family.</text>
</comment>
<dbReference type="PANTHER" id="PTHR33911:SF1">
    <property type="entry name" value="RRNA-PROCESSING PROTEIN EFG1"/>
    <property type="match status" value="1"/>
</dbReference>
<comment type="subcellular location">
    <subcellularLocation>
        <location evidence="2">Nucleus</location>
        <location evidence="2">Nucleolus</location>
    </subcellularLocation>
</comment>
<protein>
    <recommendedName>
        <fullName evidence="4">rRNA-processing protein EFG1</fullName>
    </recommendedName>
    <alternativeName>
        <fullName evidence="5">rRNA-processing protein efg1</fullName>
    </alternativeName>
</protein>
<evidence type="ECO:0000313" key="12">
    <source>
        <dbReference type="Proteomes" id="UP000306584"/>
    </source>
</evidence>
<sequence length="324" mass="37410">MDHKRVSSLEGVNCGGERQGRLGTPEVGLTLPFPSKGTFSIFRKNNLHRHGESTFSPHIQTIMATKRPHSEVHPSRREQVPGQEKKRKVNPHPHRKLEPKANPVNPIKSRIRSLNRLLQHKENLPADVRLNHERELKSCEWELAQAESQQRKKDLIGKYHMVRFFERRKAERRLKKLERRAKEGETDLEEQIHEAKVDLNYAMYHPLDMVYSALWPTKGKKDADGNEIEAEKQGDPDMWLVVEKCMEEGKLDALRNGKLLKSAPAQLNNDDTIGQKASNARAKKDKKDKKEKDKKAQKPAKKADEDQVMREQDEDEDSEGGFFE</sequence>
<feature type="compositionally biased region" description="Basic and acidic residues" evidence="10">
    <location>
        <begin position="288"/>
        <end position="311"/>
    </location>
</feature>
<evidence type="ECO:0000256" key="4">
    <source>
        <dbReference type="ARBA" id="ARBA00018689"/>
    </source>
</evidence>
<feature type="region of interest" description="Disordered" evidence="10">
    <location>
        <begin position="65"/>
        <end position="105"/>
    </location>
</feature>
<dbReference type="GO" id="GO:0000462">
    <property type="term" value="P:maturation of SSU-rRNA from tricistronic rRNA transcript (SSU-rRNA, 5.8S rRNA, LSU-rRNA)"/>
    <property type="evidence" value="ECO:0007669"/>
    <property type="project" value="TreeGrafter"/>
</dbReference>
<reference evidence="11 12" key="1">
    <citation type="submission" date="2018-10" db="EMBL/GenBank/DDBJ databases">
        <title>Fifty Aureobasidium pullulans genomes reveal a recombining polyextremotolerant generalist.</title>
        <authorList>
            <person name="Gostincar C."/>
            <person name="Turk M."/>
            <person name="Zajc J."/>
            <person name="Gunde-Cimerman N."/>
        </authorList>
    </citation>
    <scope>NUCLEOTIDE SEQUENCE [LARGE SCALE GENOMIC DNA]</scope>
    <source>
        <strain evidence="11 12">EXF-6604</strain>
    </source>
</reference>
<feature type="compositionally biased region" description="Basic and acidic residues" evidence="10">
    <location>
        <begin position="68"/>
        <end position="79"/>
    </location>
</feature>
<comment type="function">
    <text evidence="1">Involved in rRNA processing.</text>
</comment>
<gene>
    <name evidence="11" type="ORF">D6D01_03944</name>
</gene>
<evidence type="ECO:0000256" key="10">
    <source>
        <dbReference type="SAM" id="MobiDB-lite"/>
    </source>
</evidence>
<keyword evidence="8" id="KW-0539">Nucleus</keyword>
<dbReference type="AlphaFoldDB" id="A0A4S9LHC3"/>
<evidence type="ECO:0000313" key="11">
    <source>
        <dbReference type="EMBL" id="THY28275.1"/>
    </source>
</evidence>
<dbReference type="Proteomes" id="UP000306584">
    <property type="component" value="Unassembled WGS sequence"/>
</dbReference>
<proteinExistence type="inferred from homology"/>
<name>A0A4S9LHC3_AURPU</name>
<feature type="compositionally biased region" description="Acidic residues" evidence="10">
    <location>
        <begin position="312"/>
        <end position="324"/>
    </location>
</feature>
<evidence type="ECO:0000256" key="7">
    <source>
        <dbReference type="ARBA" id="ARBA00023054"/>
    </source>
</evidence>
<dbReference type="InterPro" id="IPR050786">
    <property type="entry name" value="EFG1_rRNA-proc"/>
</dbReference>
<evidence type="ECO:0000256" key="9">
    <source>
        <dbReference type="SAM" id="Coils"/>
    </source>
</evidence>
<dbReference type="EMBL" id="QZBD01000119">
    <property type="protein sequence ID" value="THY28275.1"/>
    <property type="molecule type" value="Genomic_DNA"/>
</dbReference>
<feature type="region of interest" description="Disordered" evidence="10">
    <location>
        <begin position="262"/>
        <end position="324"/>
    </location>
</feature>
<accession>A0A4S9LHC3</accession>
<dbReference type="GO" id="GO:0030688">
    <property type="term" value="C:preribosome, small subunit precursor"/>
    <property type="evidence" value="ECO:0007669"/>
    <property type="project" value="TreeGrafter"/>
</dbReference>
<evidence type="ECO:0000256" key="5">
    <source>
        <dbReference type="ARBA" id="ARBA00019827"/>
    </source>
</evidence>
<evidence type="ECO:0000256" key="1">
    <source>
        <dbReference type="ARBA" id="ARBA00002773"/>
    </source>
</evidence>
<feature type="compositionally biased region" description="Basic residues" evidence="10">
    <location>
        <begin position="85"/>
        <end position="97"/>
    </location>
</feature>